<dbReference type="OrthoDB" id="3768953at2759"/>
<protein>
    <submittedName>
        <fullName evidence="2">Uncharacterized protein</fullName>
    </submittedName>
</protein>
<gene>
    <name evidence="2" type="ORF">CC80DRAFT_488415</name>
</gene>
<feature type="signal peptide" evidence="1">
    <location>
        <begin position="1"/>
        <end position="20"/>
    </location>
</feature>
<proteinExistence type="predicted"/>
<sequence length="273" mass="29465">MKYDAALFTALAASLASVRAAPAHEHPRAAFTPSDPFVACVQKTFPKFPTEGNPTTEQLRACFPRAHPQAARELVSRNATDDFDSAIQSRGFTDTIKVLGKFMGLDTKSECQDDLGVPIKLHDEFVWVEDVTNAAVGLCNNVMTKIDQTGIDRDGGIAYATKQFSNGHDQQGSYLHNGRNLLLTMAINFFPPAAVAKEQIKDVAKGVRDLCAAGVSRLMDSSDGCTSEVSWYVSQKAKNDKHMAAVGGQLGMFFEGSKNHVGTIGLGFSEDSN</sequence>
<reference evidence="2" key="1">
    <citation type="journal article" date="2020" name="Stud. Mycol.">
        <title>101 Dothideomycetes genomes: a test case for predicting lifestyles and emergence of pathogens.</title>
        <authorList>
            <person name="Haridas S."/>
            <person name="Albert R."/>
            <person name="Binder M."/>
            <person name="Bloem J."/>
            <person name="Labutti K."/>
            <person name="Salamov A."/>
            <person name="Andreopoulos B."/>
            <person name="Baker S."/>
            <person name="Barry K."/>
            <person name="Bills G."/>
            <person name="Bluhm B."/>
            <person name="Cannon C."/>
            <person name="Castanera R."/>
            <person name="Culley D."/>
            <person name="Daum C."/>
            <person name="Ezra D."/>
            <person name="Gonzalez J."/>
            <person name="Henrissat B."/>
            <person name="Kuo A."/>
            <person name="Liang C."/>
            <person name="Lipzen A."/>
            <person name="Lutzoni F."/>
            <person name="Magnuson J."/>
            <person name="Mondo S."/>
            <person name="Nolan M."/>
            <person name="Ohm R."/>
            <person name="Pangilinan J."/>
            <person name="Park H.-J."/>
            <person name="Ramirez L."/>
            <person name="Alfaro M."/>
            <person name="Sun H."/>
            <person name="Tritt A."/>
            <person name="Yoshinaga Y."/>
            <person name="Zwiers L.-H."/>
            <person name="Turgeon B."/>
            <person name="Goodwin S."/>
            <person name="Spatafora J."/>
            <person name="Crous P."/>
            <person name="Grigoriev I."/>
        </authorList>
    </citation>
    <scope>NUCLEOTIDE SEQUENCE</scope>
    <source>
        <strain evidence="2">CBS 675.92</strain>
    </source>
</reference>
<evidence type="ECO:0000313" key="3">
    <source>
        <dbReference type="Proteomes" id="UP000800035"/>
    </source>
</evidence>
<evidence type="ECO:0000313" key="2">
    <source>
        <dbReference type="EMBL" id="KAF1961046.1"/>
    </source>
</evidence>
<dbReference type="AlphaFoldDB" id="A0A6A5UDR1"/>
<keyword evidence="3" id="KW-1185">Reference proteome</keyword>
<dbReference type="EMBL" id="ML976981">
    <property type="protein sequence ID" value="KAF1961046.1"/>
    <property type="molecule type" value="Genomic_DNA"/>
</dbReference>
<evidence type="ECO:0000256" key="1">
    <source>
        <dbReference type="SAM" id="SignalP"/>
    </source>
</evidence>
<accession>A0A6A5UDR1</accession>
<feature type="chain" id="PRO_5025433973" evidence="1">
    <location>
        <begin position="21"/>
        <end position="273"/>
    </location>
</feature>
<dbReference type="Proteomes" id="UP000800035">
    <property type="component" value="Unassembled WGS sequence"/>
</dbReference>
<name>A0A6A5UDR1_9PLEO</name>
<organism evidence="2 3">
    <name type="scientific">Byssothecium circinans</name>
    <dbReference type="NCBI Taxonomy" id="147558"/>
    <lineage>
        <taxon>Eukaryota</taxon>
        <taxon>Fungi</taxon>
        <taxon>Dikarya</taxon>
        <taxon>Ascomycota</taxon>
        <taxon>Pezizomycotina</taxon>
        <taxon>Dothideomycetes</taxon>
        <taxon>Pleosporomycetidae</taxon>
        <taxon>Pleosporales</taxon>
        <taxon>Massarineae</taxon>
        <taxon>Massarinaceae</taxon>
        <taxon>Byssothecium</taxon>
    </lineage>
</organism>
<keyword evidence="1" id="KW-0732">Signal</keyword>